<dbReference type="AlphaFoldDB" id="F1TIM5"/>
<dbReference type="InterPro" id="IPR012902">
    <property type="entry name" value="N_methyl_site"/>
</dbReference>
<proteinExistence type="predicted"/>
<organism evidence="2 3">
    <name type="scientific">Ruminiclostridium papyrosolvens DSM 2782</name>
    <dbReference type="NCBI Taxonomy" id="588581"/>
    <lineage>
        <taxon>Bacteria</taxon>
        <taxon>Bacillati</taxon>
        <taxon>Bacillota</taxon>
        <taxon>Clostridia</taxon>
        <taxon>Eubacteriales</taxon>
        <taxon>Oscillospiraceae</taxon>
        <taxon>Ruminiclostridium</taxon>
    </lineage>
</organism>
<accession>F1TIM5</accession>
<dbReference type="eggNOG" id="ENOG503481E">
    <property type="taxonomic scope" value="Bacteria"/>
</dbReference>
<keyword evidence="1" id="KW-0472">Membrane</keyword>
<keyword evidence="1" id="KW-0812">Transmembrane</keyword>
<protein>
    <recommendedName>
        <fullName evidence="4">Prepilin-type N-terminal cleavage/methylation domain-containing protein</fullName>
    </recommendedName>
</protein>
<dbReference type="EMBL" id="ACXX02000021">
    <property type="protein sequence ID" value="EGD45724.1"/>
    <property type="molecule type" value="Genomic_DNA"/>
</dbReference>
<comment type="caution">
    <text evidence="2">The sequence shown here is derived from an EMBL/GenBank/DDBJ whole genome shotgun (WGS) entry which is preliminary data.</text>
</comment>
<dbReference type="Pfam" id="PF07963">
    <property type="entry name" value="N_methyl"/>
    <property type="match status" value="1"/>
</dbReference>
<feature type="transmembrane region" description="Helical" evidence="1">
    <location>
        <begin position="12"/>
        <end position="32"/>
    </location>
</feature>
<reference evidence="2" key="1">
    <citation type="submission" date="2009-07" db="EMBL/GenBank/DDBJ databases">
        <authorList>
            <consortium name="US DOE Joint Genome Institute (JGI-PGF)"/>
            <person name="Lucas S."/>
            <person name="Copeland A."/>
            <person name="Lapidus A."/>
            <person name="Glavina del Rio T."/>
            <person name="Tice H."/>
            <person name="Bruce D."/>
            <person name="Goodwin L."/>
            <person name="Pitluck S."/>
            <person name="Larimer F."/>
            <person name="Land M.L."/>
            <person name="Mouttaki H."/>
            <person name="He Z."/>
            <person name="Zhou J."/>
            <person name="Hemme C.L."/>
        </authorList>
    </citation>
    <scope>NUCLEOTIDE SEQUENCE</scope>
    <source>
        <strain evidence="2">DSM 2782</strain>
    </source>
</reference>
<keyword evidence="3" id="KW-1185">Reference proteome</keyword>
<sequence length="176" mass="19293">MNIKSEKGVTLTEVIGAVTILMILMVPLSFIFTTTYNKCVVEADKVAARQVAREIMYGDGINFNGIIGDLEKSNSISSEVIINDDGCSISIPSNKGSIEYLYDSEDSGGIIKYNGNRINDKSSSGKEIKVTGFNLQKILKNSLNDHDKLRIQVKVSCGKSGNVEVESSYRFPNIEK</sequence>
<reference evidence="2" key="2">
    <citation type="submission" date="2011-01" db="EMBL/GenBank/DDBJ databases">
        <title>The Non-contiguous Finished genome of Clostridium papyrosolvens.</title>
        <authorList>
            <person name="Lucas S."/>
            <person name="Copeland A."/>
            <person name="Lapidus A."/>
            <person name="Cheng J.-F."/>
            <person name="Goodwin L."/>
            <person name="Pitluck S."/>
            <person name="Misra M."/>
            <person name="Chertkov O."/>
            <person name="Detter J.C."/>
            <person name="Han C."/>
            <person name="Tapia R."/>
            <person name="Land M."/>
            <person name="Hauser L."/>
            <person name="Kyrpides N."/>
            <person name="Ivanova N."/>
            <person name="Pagani I."/>
            <person name="Mouttaki H."/>
            <person name="He Z."/>
            <person name="Zhou J."/>
            <person name="Hemme C.L."/>
            <person name="Woyke T."/>
        </authorList>
    </citation>
    <scope>NUCLEOTIDE SEQUENCE [LARGE SCALE GENOMIC DNA]</scope>
    <source>
        <strain evidence="2">DSM 2782</strain>
    </source>
</reference>
<dbReference type="RefSeq" id="WP_004622538.1">
    <property type="nucleotide sequence ID" value="NZ_ACXX02000021.1"/>
</dbReference>
<evidence type="ECO:0000256" key="1">
    <source>
        <dbReference type="SAM" id="Phobius"/>
    </source>
</evidence>
<evidence type="ECO:0008006" key="4">
    <source>
        <dbReference type="Google" id="ProtNLM"/>
    </source>
</evidence>
<name>F1TIM5_9FIRM</name>
<dbReference type="OrthoDB" id="1739245at2"/>
<dbReference type="STRING" id="588581.Cpap_0051"/>
<keyword evidence="1" id="KW-1133">Transmembrane helix</keyword>
<evidence type="ECO:0000313" key="2">
    <source>
        <dbReference type="EMBL" id="EGD45724.1"/>
    </source>
</evidence>
<evidence type="ECO:0000313" key="3">
    <source>
        <dbReference type="Proteomes" id="UP000003860"/>
    </source>
</evidence>
<dbReference type="Proteomes" id="UP000003860">
    <property type="component" value="Unassembled WGS sequence"/>
</dbReference>
<gene>
    <name evidence="2" type="ORF">Cpap_0051</name>
</gene>